<organism evidence="2 3">
    <name type="scientific">Dactylosporangium cerinum</name>
    <dbReference type="NCBI Taxonomy" id="1434730"/>
    <lineage>
        <taxon>Bacteria</taxon>
        <taxon>Bacillati</taxon>
        <taxon>Actinomycetota</taxon>
        <taxon>Actinomycetes</taxon>
        <taxon>Micromonosporales</taxon>
        <taxon>Micromonosporaceae</taxon>
        <taxon>Dactylosporangium</taxon>
    </lineage>
</organism>
<dbReference type="Proteomes" id="UP001595912">
    <property type="component" value="Unassembled WGS sequence"/>
</dbReference>
<dbReference type="GO" id="GO:0016853">
    <property type="term" value="F:isomerase activity"/>
    <property type="evidence" value="ECO:0007669"/>
    <property type="project" value="UniProtKB-KW"/>
</dbReference>
<dbReference type="InterPro" id="IPR024344">
    <property type="entry name" value="MDMPI_metal-binding"/>
</dbReference>
<dbReference type="RefSeq" id="WP_380124994.1">
    <property type="nucleotide sequence ID" value="NZ_JBHSIU010000066.1"/>
</dbReference>
<accession>A0ABV9WC01</accession>
<reference evidence="3" key="1">
    <citation type="journal article" date="2019" name="Int. J. Syst. Evol. Microbiol.">
        <title>The Global Catalogue of Microorganisms (GCM) 10K type strain sequencing project: providing services to taxonomists for standard genome sequencing and annotation.</title>
        <authorList>
            <consortium name="The Broad Institute Genomics Platform"/>
            <consortium name="The Broad Institute Genome Sequencing Center for Infectious Disease"/>
            <person name="Wu L."/>
            <person name="Ma J."/>
        </authorList>
    </citation>
    <scope>NUCLEOTIDE SEQUENCE [LARGE SCALE GENOMIC DNA]</scope>
    <source>
        <strain evidence="3">CGMCC 4.7152</strain>
    </source>
</reference>
<dbReference type="EMBL" id="JBHSIU010000066">
    <property type="protein sequence ID" value="MFC5004786.1"/>
    <property type="molecule type" value="Genomic_DNA"/>
</dbReference>
<keyword evidence="2" id="KW-0413">Isomerase</keyword>
<dbReference type="Gene3D" id="1.20.120.450">
    <property type="entry name" value="dinb family like domain"/>
    <property type="match status" value="1"/>
</dbReference>
<keyword evidence="3" id="KW-1185">Reference proteome</keyword>
<evidence type="ECO:0000313" key="2">
    <source>
        <dbReference type="EMBL" id="MFC5004786.1"/>
    </source>
</evidence>
<feature type="domain" description="Mycothiol-dependent maleylpyruvate isomerase metal-binding" evidence="1">
    <location>
        <begin position="18"/>
        <end position="161"/>
    </location>
</feature>
<protein>
    <submittedName>
        <fullName evidence="2">Maleylpyruvate isomerase N-terminal domain-containing protein</fullName>
    </submittedName>
</protein>
<comment type="caution">
    <text evidence="2">The sequence shown here is derived from an EMBL/GenBank/DDBJ whole genome shotgun (WGS) entry which is preliminary data.</text>
</comment>
<dbReference type="InterPro" id="IPR034660">
    <property type="entry name" value="DinB/YfiT-like"/>
</dbReference>
<evidence type="ECO:0000259" key="1">
    <source>
        <dbReference type="Pfam" id="PF11716"/>
    </source>
</evidence>
<proteinExistence type="predicted"/>
<dbReference type="Pfam" id="PF11716">
    <property type="entry name" value="MDMPI_N"/>
    <property type="match status" value="1"/>
</dbReference>
<name>A0ABV9WC01_9ACTN</name>
<evidence type="ECO:0000313" key="3">
    <source>
        <dbReference type="Proteomes" id="UP001595912"/>
    </source>
</evidence>
<dbReference type="SUPFAM" id="SSF109854">
    <property type="entry name" value="DinB/YfiT-like putative metalloenzymes"/>
    <property type="match status" value="1"/>
</dbReference>
<sequence length="299" mass="33118">MTAVPYLVPPQRWQLARAALRDAGDRFRSLLTDGRARSAMATADWTVADSAAHVLGIAMMYVSLVEHGTATLDVPDLEAALDTVNVDTVADLNAHVLSHYAERDPDRLSELLGGSVDRILAATGSMRPEAPLRWLGDSRVPVAGVVAHLVNEFLVHGWDMARALRRPWSMPDGHAALYWELFFVGMLHHDYGALLNTSLPMPRRPIAVQFRSAYTPSSTVVLGDKRVWLAPPQDPFDVRVTFRPAGFNLMLFGRIGTVTAALRRDVVVGGRRPWRLPAFLRVVHMPNARFAPPRGRGRR</sequence>
<gene>
    <name evidence="2" type="ORF">ACFPIJ_44040</name>
</gene>